<protein>
    <recommendedName>
        <fullName evidence="1">FtsK gamma domain-containing protein</fullName>
    </recommendedName>
</protein>
<dbReference type="Proteomes" id="UP000464402">
    <property type="component" value="Chromosome"/>
</dbReference>
<dbReference type="InterPro" id="IPR036388">
    <property type="entry name" value="WH-like_DNA-bd_sf"/>
</dbReference>
<dbReference type="KEGG" id="yca:F0T03_07110"/>
<dbReference type="Gene3D" id="1.10.10.10">
    <property type="entry name" value="Winged helix-like DNA-binding domain superfamily/Winged helix DNA-binding domain"/>
    <property type="match status" value="1"/>
</dbReference>
<feature type="domain" description="FtsK gamma" evidence="1">
    <location>
        <begin position="11"/>
        <end position="67"/>
    </location>
</feature>
<dbReference type="SUPFAM" id="SSF46785">
    <property type="entry name" value="Winged helix' DNA-binding domain"/>
    <property type="match status" value="1"/>
</dbReference>
<keyword evidence="3" id="KW-1185">Reference proteome</keyword>
<dbReference type="Pfam" id="PF09397">
    <property type="entry name" value="FtsK_gamma"/>
    <property type="match status" value="1"/>
</dbReference>
<dbReference type="EMBL" id="CP043727">
    <property type="protein sequence ID" value="QHB31950.1"/>
    <property type="molecule type" value="Genomic_DNA"/>
</dbReference>
<evidence type="ECO:0000259" key="1">
    <source>
        <dbReference type="SMART" id="SM00843"/>
    </source>
</evidence>
<dbReference type="AlphaFoldDB" id="A0A857EXH4"/>
<organism evidence="2 3">
    <name type="scientific">Yersinia canariae</name>
    <dbReference type="NCBI Taxonomy" id="2607663"/>
    <lineage>
        <taxon>Bacteria</taxon>
        <taxon>Pseudomonadati</taxon>
        <taxon>Pseudomonadota</taxon>
        <taxon>Gammaproteobacteria</taxon>
        <taxon>Enterobacterales</taxon>
        <taxon>Yersiniaceae</taxon>
        <taxon>Yersinia</taxon>
    </lineage>
</organism>
<dbReference type="InterPro" id="IPR036390">
    <property type="entry name" value="WH_DNA-bd_sf"/>
</dbReference>
<sequence>MSEQEQDDLSHKMDAELYDKTLRLIIQEGLIEIKVKTVQLHFRVGYNRAARIVERLRLENKILNNEINKD</sequence>
<dbReference type="InterPro" id="IPR018541">
    <property type="entry name" value="Ftsk_gamma"/>
</dbReference>
<reference evidence="3" key="1">
    <citation type="submission" date="2019-09" db="EMBL/GenBank/DDBJ databases">
        <title>Yersinia canariae sp. nov., isolated from a human yersiniosis case.</title>
        <authorList>
            <person name="Nguyen S.V."/>
            <person name="Greig D."/>
            <person name="Hurley D."/>
            <person name="Cao Y."/>
            <person name="McCabe E."/>
            <person name="Mitchell M."/>
            <person name="Jenkins C."/>
            <person name="Fanning S."/>
        </authorList>
    </citation>
    <scope>NUCLEOTIDE SEQUENCE [LARGE SCALE GENOMIC DNA]</scope>
    <source>
        <strain evidence="3">NCTC 14382</strain>
    </source>
</reference>
<dbReference type="RefSeq" id="WP_159677565.1">
    <property type="nucleotide sequence ID" value="NZ_CP043727.1"/>
</dbReference>
<proteinExistence type="predicted"/>
<dbReference type="SMART" id="SM00843">
    <property type="entry name" value="Ftsk_gamma"/>
    <property type="match status" value="1"/>
</dbReference>
<accession>A0A857EXH4</accession>
<name>A0A857EXH4_9GAMM</name>
<evidence type="ECO:0000313" key="3">
    <source>
        <dbReference type="Proteomes" id="UP000464402"/>
    </source>
</evidence>
<evidence type="ECO:0000313" key="2">
    <source>
        <dbReference type="EMBL" id="QHB31950.1"/>
    </source>
</evidence>
<gene>
    <name evidence="2" type="ORF">F0T03_07110</name>
</gene>